<name>A0A6I6G824_9BACT</name>
<keyword evidence="5" id="KW-1185">Reference proteome</keyword>
<dbReference type="InterPro" id="IPR006015">
    <property type="entry name" value="Universal_stress_UspA"/>
</dbReference>
<dbReference type="RefSeq" id="WP_157478740.1">
    <property type="nucleotide sequence ID" value="NZ_CP046566.1"/>
</dbReference>
<feature type="coiled-coil region" evidence="2">
    <location>
        <begin position="51"/>
        <end position="78"/>
    </location>
</feature>
<dbReference type="Gene3D" id="3.40.50.620">
    <property type="entry name" value="HUPs"/>
    <property type="match status" value="2"/>
</dbReference>
<protein>
    <recommendedName>
        <fullName evidence="3">UspA domain-containing protein</fullName>
    </recommendedName>
</protein>
<gene>
    <name evidence="4" type="ORF">GLV81_10010</name>
</gene>
<comment type="similarity">
    <text evidence="1">Belongs to the universal stress protein A family.</text>
</comment>
<evidence type="ECO:0000313" key="4">
    <source>
        <dbReference type="EMBL" id="QGW28384.1"/>
    </source>
</evidence>
<organism evidence="4 5">
    <name type="scientific">Phnomibacter ginsenosidimutans</name>
    <dbReference type="NCBI Taxonomy" id="2676868"/>
    <lineage>
        <taxon>Bacteria</taxon>
        <taxon>Pseudomonadati</taxon>
        <taxon>Bacteroidota</taxon>
        <taxon>Chitinophagia</taxon>
        <taxon>Chitinophagales</taxon>
        <taxon>Chitinophagaceae</taxon>
        <taxon>Phnomibacter</taxon>
    </lineage>
</organism>
<evidence type="ECO:0000313" key="5">
    <source>
        <dbReference type="Proteomes" id="UP000426027"/>
    </source>
</evidence>
<dbReference type="Proteomes" id="UP000426027">
    <property type="component" value="Chromosome"/>
</dbReference>
<reference evidence="4 5" key="1">
    <citation type="submission" date="2019-11" db="EMBL/GenBank/DDBJ databases">
        <authorList>
            <person name="Im W.T."/>
        </authorList>
    </citation>
    <scope>NUCLEOTIDE SEQUENCE [LARGE SCALE GENOMIC DNA]</scope>
    <source>
        <strain evidence="4 5">SB-02</strain>
    </source>
</reference>
<evidence type="ECO:0000259" key="3">
    <source>
        <dbReference type="Pfam" id="PF00582"/>
    </source>
</evidence>
<evidence type="ECO:0000256" key="2">
    <source>
        <dbReference type="SAM" id="Coils"/>
    </source>
</evidence>
<dbReference type="PANTHER" id="PTHR46268:SF22">
    <property type="entry name" value="SENSOR PROTEIN KDPD-RELATED"/>
    <property type="match status" value="1"/>
</dbReference>
<dbReference type="PRINTS" id="PR01438">
    <property type="entry name" value="UNVRSLSTRESS"/>
</dbReference>
<dbReference type="CDD" id="cd00293">
    <property type="entry name" value="USP-like"/>
    <property type="match status" value="2"/>
</dbReference>
<keyword evidence="2" id="KW-0175">Coiled coil</keyword>
<dbReference type="InterPro" id="IPR014729">
    <property type="entry name" value="Rossmann-like_a/b/a_fold"/>
</dbReference>
<dbReference type="PANTHER" id="PTHR46268">
    <property type="entry name" value="STRESS RESPONSE PROTEIN NHAX"/>
    <property type="match status" value="1"/>
</dbReference>
<dbReference type="EMBL" id="CP046566">
    <property type="protein sequence ID" value="QGW28384.1"/>
    <property type="molecule type" value="Genomic_DNA"/>
</dbReference>
<proteinExistence type="inferred from homology"/>
<dbReference type="KEGG" id="fls:GLV81_10010"/>
<dbReference type="AlphaFoldDB" id="A0A6I6G824"/>
<sequence length="275" mass="30673">MNKIIAPVDFSDVSINAVQYAAQLAAALNKTLIITHVVQLPVVYGDVPMPVGEYESLVAEAKEKMDDLVKALEQTTQGQAIIHTDVKVGSPVYELVHSCKPDQVYCIVMGTHGAGSVERFFLGSTTQSVITESKCPVLVIPQNFAFRKVFKVGFASDFKQVVKSTPAKKILEVIRQWNADLEILHVDPDYAEFEPSVMEEGLLLETMFEEIKPKFQFLHSGYIEESILNYAADNELDMLIVTPKSHSFLESLFMHQHTGDFVRQATVPVLILKND</sequence>
<evidence type="ECO:0000256" key="1">
    <source>
        <dbReference type="ARBA" id="ARBA00008791"/>
    </source>
</evidence>
<dbReference type="SUPFAM" id="SSF52402">
    <property type="entry name" value="Adenine nucleotide alpha hydrolases-like"/>
    <property type="match status" value="2"/>
</dbReference>
<feature type="domain" description="UspA" evidence="3">
    <location>
        <begin position="168"/>
        <end position="273"/>
    </location>
</feature>
<dbReference type="Pfam" id="PF00582">
    <property type="entry name" value="Usp"/>
    <property type="match status" value="2"/>
</dbReference>
<dbReference type="InterPro" id="IPR006016">
    <property type="entry name" value="UspA"/>
</dbReference>
<feature type="domain" description="UspA" evidence="3">
    <location>
        <begin position="2"/>
        <end position="141"/>
    </location>
</feature>
<accession>A0A6I6G824</accession>